<feature type="region of interest" description="Disordered" evidence="9">
    <location>
        <begin position="439"/>
        <end position="463"/>
    </location>
</feature>
<evidence type="ECO:0000256" key="4">
    <source>
        <dbReference type="ARBA" id="ARBA00022664"/>
    </source>
</evidence>
<sequence>MDLRAIINNNEASERSIPKPTTPISPIQPPLHQVFREYGHPPQPSPGKHPSQDYTSQPGGPYASPSTYQNQNQTQTPFAGRPPPPPPIQAPSQHDLRSPARSYSAQSPYQHTPSTSSATQYPFPPTQTPQSPAQHQYPPSYTQSNLPPELITHHGSLGQQNPVHSQASPAPQTPPIGIPGAPHQYLRHQRSQSSLSASTPTPTSAQSQQQYYNPYPQDSPVSAGAFPPSQQIPQHQKQQSQPGTPLGPPLSQRPSSCHYPQPTSPYQQRGSSTGPFPHLVQTSPAPPALDSIPHQSYTPSPYVFQRTSLSEQRRSQSGREQSLSVSPKTRLPSQPMAELAGSQNAQTGLTKRKMDDRDTRPEDSRPDHQADKRGSINSDQQRVSLSASNSPRQPPKKRRFIDPPIWAQSIRNKPIIPGANRGSPKVNGKQPHIALRQTPGVAKAETNGSQHPSPVASRMPMPDSEPDPAILLAPWEKSLINDKPMTGMTKLISDFLFREVVSRDDFGELSSRGVEIEVEAKLGQLIDRSTNQRYMLPVLSECIVATSPNINFKSSMTLPQHSKLNSFLNLQVQETHPDRPKPRPRVPINYRHRRETDKFYGLPHSMYDILPSPVREHVRPNQGLSVRVTHDLKTGQVLAKIIKTRIADLNIHIPQLPLDCRISVNFEMKFEGDLDLVMNAGFGERRSDRHKDRLSYTQGPYQVDLTQVTHDVVTNNATKTEREHELEIELSTGAIREQGMRASAGEPHCYPTLVEGLLNNVMLLSKTVPHVE</sequence>
<comment type="subunit">
    <text evidence="8">Heterodimer. The mRNA-capping enzyme is composed of two separate chains alpha and beta, respectively a mRNA guanylyltransferase and an mRNA 5'-triphosphate monophosphatase.</text>
</comment>
<evidence type="ECO:0000256" key="6">
    <source>
        <dbReference type="ARBA" id="ARBA00023242"/>
    </source>
</evidence>
<dbReference type="InterPro" id="IPR040343">
    <property type="entry name" value="Cet1/Ctl1"/>
</dbReference>
<dbReference type="EMBL" id="MU251456">
    <property type="protein sequence ID" value="KAG9234640.1"/>
    <property type="molecule type" value="Genomic_DNA"/>
</dbReference>
<dbReference type="SUPFAM" id="SSF55154">
    <property type="entry name" value="CYTH-like phosphatases"/>
    <property type="match status" value="1"/>
</dbReference>
<keyword evidence="6 8" id="KW-0539">Nucleus</keyword>
<feature type="compositionally biased region" description="Polar residues" evidence="9">
    <location>
        <begin position="137"/>
        <end position="146"/>
    </location>
</feature>
<comment type="caution">
    <text evidence="11">The sequence shown here is derived from an EMBL/GenBank/DDBJ whole genome shotgun (WGS) entry which is preliminary data.</text>
</comment>
<dbReference type="PANTHER" id="PTHR28118:SF1">
    <property type="entry name" value="POLYNUCLEOTIDE 5'-TRIPHOSPHATASE CTL1-RELATED"/>
    <property type="match status" value="1"/>
</dbReference>
<evidence type="ECO:0000259" key="10">
    <source>
        <dbReference type="Pfam" id="PF02940"/>
    </source>
</evidence>
<dbReference type="GO" id="GO:0006370">
    <property type="term" value="P:7-methylguanosine mRNA capping"/>
    <property type="evidence" value="ECO:0007669"/>
    <property type="project" value="UniProtKB-UniRule"/>
</dbReference>
<feature type="compositionally biased region" description="Polar residues" evidence="9">
    <location>
        <begin position="264"/>
        <end position="274"/>
    </location>
</feature>
<dbReference type="InterPro" id="IPR033469">
    <property type="entry name" value="CYTH-like_dom_sf"/>
</dbReference>
<proteinExistence type="inferred from homology"/>
<comment type="subcellular location">
    <subcellularLocation>
        <location evidence="2 8">Nucleus</location>
    </subcellularLocation>
</comment>
<dbReference type="GO" id="GO:0140818">
    <property type="term" value="F:mRNA 5'-triphosphate monophosphatase activity"/>
    <property type="evidence" value="ECO:0007669"/>
    <property type="project" value="UniProtKB-EC"/>
</dbReference>
<keyword evidence="5 8" id="KW-0378">Hydrolase</keyword>
<dbReference type="EC" id="3.6.1.74" evidence="8"/>
<gene>
    <name evidence="11" type="ORF">BJ875DRAFT_6781</name>
</gene>
<dbReference type="GO" id="GO:0031533">
    <property type="term" value="C:mRNA capping enzyme complex"/>
    <property type="evidence" value="ECO:0007669"/>
    <property type="project" value="UniProtKB-UniRule"/>
</dbReference>
<reference evidence="11" key="1">
    <citation type="journal article" date="2021" name="IMA Fungus">
        <title>Genomic characterization of three marine fungi, including Emericellopsis atlantica sp. nov. with signatures of a generalist lifestyle and marine biomass degradation.</title>
        <authorList>
            <person name="Hagestad O.C."/>
            <person name="Hou L."/>
            <person name="Andersen J.H."/>
            <person name="Hansen E.H."/>
            <person name="Altermark B."/>
            <person name="Li C."/>
            <person name="Kuhnert E."/>
            <person name="Cox R.J."/>
            <person name="Crous P.W."/>
            <person name="Spatafora J.W."/>
            <person name="Lail K."/>
            <person name="Amirebrahimi M."/>
            <person name="Lipzen A."/>
            <person name="Pangilinan J."/>
            <person name="Andreopoulos W."/>
            <person name="Hayes R.D."/>
            <person name="Ng V."/>
            <person name="Grigoriev I.V."/>
            <person name="Jackson S.A."/>
            <person name="Sutton T.D.S."/>
            <person name="Dobson A.D.W."/>
            <person name="Rama T."/>
        </authorList>
    </citation>
    <scope>NUCLEOTIDE SEQUENCE</scope>
    <source>
        <strain evidence="11">TRa018bII</strain>
    </source>
</reference>
<feature type="compositionally biased region" description="Polar residues" evidence="9">
    <location>
        <begin position="375"/>
        <end position="391"/>
    </location>
</feature>
<evidence type="ECO:0000256" key="1">
    <source>
        <dbReference type="ARBA" id="ARBA00001946"/>
    </source>
</evidence>
<dbReference type="PANTHER" id="PTHR28118">
    <property type="entry name" value="POLYNUCLEOTIDE 5'-TRIPHOSPHATASE-RELATED"/>
    <property type="match status" value="1"/>
</dbReference>
<dbReference type="CDD" id="cd07470">
    <property type="entry name" value="CYTH-like_mRNA_RTPase"/>
    <property type="match status" value="1"/>
</dbReference>
<dbReference type="OrthoDB" id="272147at2759"/>
<accession>A0A9P7YJD1</accession>
<evidence type="ECO:0000256" key="7">
    <source>
        <dbReference type="ARBA" id="ARBA00047740"/>
    </source>
</evidence>
<comment type="catalytic activity">
    <reaction evidence="7">
        <text>a 5'-end triphospho-ribonucleoside in mRNA + H2O = a 5'-end diphospho-ribonucleoside in mRNA + phosphate + H(+)</text>
        <dbReference type="Rhea" id="RHEA:67004"/>
        <dbReference type="Rhea" id="RHEA-COMP:17164"/>
        <dbReference type="Rhea" id="RHEA-COMP:17165"/>
        <dbReference type="ChEBI" id="CHEBI:15377"/>
        <dbReference type="ChEBI" id="CHEBI:15378"/>
        <dbReference type="ChEBI" id="CHEBI:43474"/>
        <dbReference type="ChEBI" id="CHEBI:167616"/>
        <dbReference type="ChEBI" id="CHEBI:167618"/>
        <dbReference type="EC" id="3.6.1.74"/>
    </reaction>
    <physiologicalReaction direction="left-to-right" evidence="7">
        <dbReference type="Rhea" id="RHEA:67005"/>
    </physiologicalReaction>
</comment>
<feature type="compositionally biased region" description="Polar residues" evidence="9">
    <location>
        <begin position="293"/>
        <end position="310"/>
    </location>
</feature>
<comment type="function">
    <text evidence="8">First step of mRNA capping. Converts the 5'-triphosphate end of a nascent mRNA chain into a diphosphate end.</text>
</comment>
<feature type="compositionally biased region" description="Polar residues" evidence="9">
    <location>
        <begin position="101"/>
        <end position="118"/>
    </location>
</feature>
<organism evidence="11 12">
    <name type="scientific">Amylocarpus encephaloides</name>
    <dbReference type="NCBI Taxonomy" id="45428"/>
    <lineage>
        <taxon>Eukaryota</taxon>
        <taxon>Fungi</taxon>
        <taxon>Dikarya</taxon>
        <taxon>Ascomycota</taxon>
        <taxon>Pezizomycotina</taxon>
        <taxon>Leotiomycetes</taxon>
        <taxon>Helotiales</taxon>
        <taxon>Helotiales incertae sedis</taxon>
        <taxon>Amylocarpus</taxon>
    </lineage>
</organism>
<keyword evidence="4 8" id="KW-0507">mRNA processing</keyword>
<feature type="compositionally biased region" description="Basic and acidic residues" evidence="9">
    <location>
        <begin position="352"/>
        <end position="374"/>
    </location>
</feature>
<feature type="compositionally biased region" description="Low complexity" evidence="9">
    <location>
        <begin position="191"/>
        <end position="220"/>
    </location>
</feature>
<comment type="similarity">
    <text evidence="3 8">Belongs to the fungal TPase family.</text>
</comment>
<feature type="compositionally biased region" description="Polar residues" evidence="9">
    <location>
        <begin position="318"/>
        <end position="327"/>
    </location>
</feature>
<feature type="domain" description="mRNA triphosphatase Cet1-like" evidence="10">
    <location>
        <begin position="488"/>
        <end position="730"/>
    </location>
</feature>
<dbReference type="Gene3D" id="3.20.100.10">
    <property type="entry name" value="mRNA triphosphatase Cet1-like"/>
    <property type="match status" value="1"/>
</dbReference>
<dbReference type="InterPro" id="IPR037009">
    <property type="entry name" value="mRNA_triPase_Cet1_sf"/>
</dbReference>
<evidence type="ECO:0000256" key="9">
    <source>
        <dbReference type="SAM" id="MobiDB-lite"/>
    </source>
</evidence>
<keyword evidence="12" id="KW-1185">Reference proteome</keyword>
<feature type="compositionally biased region" description="Low complexity" evidence="9">
    <location>
        <begin position="227"/>
        <end position="242"/>
    </location>
</feature>
<evidence type="ECO:0000313" key="11">
    <source>
        <dbReference type="EMBL" id="KAG9234640.1"/>
    </source>
</evidence>
<feature type="compositionally biased region" description="Polar residues" evidence="9">
    <location>
        <begin position="52"/>
        <end position="77"/>
    </location>
</feature>
<feature type="region of interest" description="Disordered" evidence="9">
    <location>
        <begin position="1"/>
        <end position="403"/>
    </location>
</feature>
<evidence type="ECO:0000256" key="5">
    <source>
        <dbReference type="ARBA" id="ARBA00022801"/>
    </source>
</evidence>
<feature type="compositionally biased region" description="Pro residues" evidence="9">
    <location>
        <begin position="80"/>
        <end position="89"/>
    </location>
</feature>
<comment type="cofactor">
    <cofactor evidence="1 8">
        <name>Mg(2+)</name>
        <dbReference type="ChEBI" id="CHEBI:18420"/>
    </cofactor>
</comment>
<keyword evidence="8" id="KW-0506">mRNA capping</keyword>
<dbReference type="Pfam" id="PF02940">
    <property type="entry name" value="mRNA_triPase"/>
    <property type="match status" value="1"/>
</dbReference>
<evidence type="ECO:0000256" key="8">
    <source>
        <dbReference type="RuleBase" id="RU367053"/>
    </source>
</evidence>
<feature type="compositionally biased region" description="Pro residues" evidence="9">
    <location>
        <begin position="20"/>
        <end position="29"/>
    </location>
</feature>
<evidence type="ECO:0000313" key="12">
    <source>
        <dbReference type="Proteomes" id="UP000824998"/>
    </source>
</evidence>
<evidence type="ECO:0000256" key="3">
    <source>
        <dbReference type="ARBA" id="ARBA00006345"/>
    </source>
</evidence>
<name>A0A9P7YJD1_9HELO</name>
<dbReference type="Proteomes" id="UP000824998">
    <property type="component" value="Unassembled WGS sequence"/>
</dbReference>
<protein>
    <recommendedName>
        <fullName evidence="8">mRNA-capping enzyme subunit beta</fullName>
        <ecNumber evidence="8">3.6.1.74</ecNumber>
    </recommendedName>
    <alternativeName>
        <fullName evidence="8">mRNA 5'-phosphatase</fullName>
    </alternativeName>
    <alternativeName>
        <fullName evidence="8">mRNA 5'-triphosphate monophosphatase</fullName>
    </alternativeName>
</protein>
<dbReference type="InterPro" id="IPR004206">
    <property type="entry name" value="mRNA_triPase_Cet1"/>
</dbReference>
<dbReference type="GO" id="GO:0004651">
    <property type="term" value="F:polynucleotide 5'-phosphatase activity"/>
    <property type="evidence" value="ECO:0007669"/>
    <property type="project" value="UniProtKB-UniRule"/>
</dbReference>
<evidence type="ECO:0000256" key="2">
    <source>
        <dbReference type="ARBA" id="ARBA00004123"/>
    </source>
</evidence>
<feature type="compositionally biased region" description="Polar residues" evidence="9">
    <location>
        <begin position="157"/>
        <end position="170"/>
    </location>
</feature>
<dbReference type="AlphaFoldDB" id="A0A9P7YJD1"/>